<dbReference type="Pfam" id="PF01425">
    <property type="entry name" value="Amidase"/>
    <property type="match status" value="1"/>
</dbReference>
<evidence type="ECO:0000313" key="2">
    <source>
        <dbReference type="EMBL" id="EMR82932.1"/>
    </source>
</evidence>
<evidence type="ECO:0000259" key="1">
    <source>
        <dbReference type="Pfam" id="PF01425"/>
    </source>
</evidence>
<dbReference type="EMBL" id="KB708023">
    <property type="protein sequence ID" value="EMR82932.1"/>
    <property type="molecule type" value="Genomic_DNA"/>
</dbReference>
<dbReference type="HOGENOM" id="CLU_806519_0_0_1"/>
<keyword evidence="2" id="KW-0808">Transferase</keyword>
<dbReference type="Gene3D" id="3.90.1300.10">
    <property type="entry name" value="Amidase signature (AS) domain"/>
    <property type="match status" value="2"/>
</dbReference>
<dbReference type="STRING" id="1290391.M7UHB6"/>
<dbReference type="OrthoDB" id="566138at2759"/>
<proteinExistence type="predicted"/>
<dbReference type="SUPFAM" id="SSF75304">
    <property type="entry name" value="Amidase signature (AS) enzymes"/>
    <property type="match status" value="1"/>
</dbReference>
<dbReference type="PANTHER" id="PTHR42678">
    <property type="entry name" value="AMIDASE"/>
    <property type="match status" value="1"/>
</dbReference>
<dbReference type="AlphaFoldDB" id="M7UHB6"/>
<sequence>MKTYIKRIEQVNSIIHAVSEINRKAIDIAREKDEERSRGLAQGSLHGVPILIKNLLFTTDGLKITLGCTAFLEAIPSIEATIIMKLREQGAIILGVANGSQWANNRCTPGWSAVGGQCLGVYHKDQHPKGSSSGSAVGTALGLCAVALGSEIPRHILKHVDPTTIHLFENAINTMKSLGVTIVDPNSYSTFDTDRSSCTGDEYDIALKVDIYHNFETTLSYFSINPHSLYTLSDVIAYTIATPAEEAMKRGLGHFESALEVGKNYTKDSEEYKNSLTERNHVGRQIPKLLDKFECDMIVLPTNVAVEPADVGGCPVVSVPMGFYPPGTEIVRQSGMVEVGPGIP</sequence>
<organism evidence="2 3">
    <name type="scientific">Botryotinia fuckeliana (strain BcDW1)</name>
    <name type="common">Noble rot fungus</name>
    <name type="synonym">Botrytis cinerea</name>
    <dbReference type="NCBI Taxonomy" id="1290391"/>
    <lineage>
        <taxon>Eukaryota</taxon>
        <taxon>Fungi</taxon>
        <taxon>Dikarya</taxon>
        <taxon>Ascomycota</taxon>
        <taxon>Pezizomycotina</taxon>
        <taxon>Leotiomycetes</taxon>
        <taxon>Helotiales</taxon>
        <taxon>Sclerotiniaceae</taxon>
        <taxon>Botrytis</taxon>
    </lineage>
</organism>
<dbReference type="PANTHER" id="PTHR42678:SF34">
    <property type="entry name" value="OS04G0183300 PROTEIN"/>
    <property type="match status" value="1"/>
</dbReference>
<gene>
    <name evidence="2" type="ORF">BcDW1_8481</name>
</gene>
<dbReference type="InterPro" id="IPR023631">
    <property type="entry name" value="Amidase_dom"/>
</dbReference>
<reference evidence="3" key="1">
    <citation type="journal article" date="2013" name="Genome Announc.">
        <title>Draft genome sequence of Botrytis cinerea BcDW1, inoculum for noble rot of grape berries.</title>
        <authorList>
            <person name="Blanco-Ulate B."/>
            <person name="Allen G."/>
            <person name="Powell A.L."/>
            <person name="Cantu D."/>
        </authorList>
    </citation>
    <scope>NUCLEOTIDE SEQUENCE [LARGE SCALE GENOMIC DNA]</scope>
    <source>
        <strain evidence="3">BcDW1</strain>
    </source>
</reference>
<name>M7UHB6_BOTF1</name>
<accession>M7UHB6</accession>
<dbReference type="Proteomes" id="UP000012045">
    <property type="component" value="Unassembled WGS sequence"/>
</dbReference>
<protein>
    <submittedName>
        <fullName evidence="2">Putative glutamyl-trna amidotransferase subunit a protein</fullName>
    </submittedName>
</protein>
<dbReference type="GO" id="GO:0016740">
    <property type="term" value="F:transferase activity"/>
    <property type="evidence" value="ECO:0007669"/>
    <property type="project" value="UniProtKB-KW"/>
</dbReference>
<evidence type="ECO:0000313" key="3">
    <source>
        <dbReference type="Proteomes" id="UP000012045"/>
    </source>
</evidence>
<dbReference type="InterPro" id="IPR036928">
    <property type="entry name" value="AS_sf"/>
</dbReference>
<feature type="domain" description="Amidase" evidence="1">
    <location>
        <begin position="2"/>
        <end position="152"/>
    </location>
</feature>